<gene>
    <name evidence="1" type="ORF">JJL49_18280</name>
</gene>
<keyword evidence="2" id="KW-1185">Reference proteome</keyword>
<comment type="caution">
    <text evidence="1">The sequence shown here is derived from an EMBL/GenBank/DDBJ whole genome shotgun (WGS) entry which is preliminary data.</text>
</comment>
<proteinExistence type="predicted"/>
<accession>A0ACC5RRF6</accession>
<dbReference type="Proteomes" id="UP000633731">
    <property type="component" value="Unassembled WGS sequence"/>
</dbReference>
<reference evidence="1" key="1">
    <citation type="submission" date="2021-01" db="EMBL/GenBank/DDBJ databases">
        <title>Draft genome of Pantoea agglomerans Eh 335.</title>
        <authorList>
            <person name="Emsley S.A."/>
            <person name="Oline D.K."/>
            <person name="Saw J.H."/>
            <person name="Ushijima B."/>
            <person name="Videau P."/>
            <person name="Koyack M.J."/>
        </authorList>
    </citation>
    <scope>NUCLEOTIDE SEQUENCE</scope>
    <source>
        <strain evidence="1">Eh 335</strain>
    </source>
</reference>
<evidence type="ECO:0000313" key="1">
    <source>
        <dbReference type="EMBL" id="MBK4727178.1"/>
    </source>
</evidence>
<protein>
    <submittedName>
        <fullName evidence="1">Phage tail tape measure protein</fullName>
    </submittedName>
</protein>
<organism evidence="1 2">
    <name type="scientific">Enterobacter agglomerans</name>
    <name type="common">Erwinia herbicola</name>
    <name type="synonym">Pantoea agglomerans</name>
    <dbReference type="NCBI Taxonomy" id="549"/>
    <lineage>
        <taxon>Bacteria</taxon>
        <taxon>Pseudomonadati</taxon>
        <taxon>Pseudomonadota</taxon>
        <taxon>Gammaproteobacteria</taxon>
        <taxon>Enterobacterales</taxon>
        <taxon>Erwiniaceae</taxon>
        <taxon>Pantoea</taxon>
        <taxon>Pantoea agglomerans group</taxon>
    </lineage>
</organism>
<evidence type="ECO:0000313" key="2">
    <source>
        <dbReference type="Proteomes" id="UP000633731"/>
    </source>
</evidence>
<sequence>MTDRNLSIRVAFSAINNLSRPVSAAQKSAASLASQIKATQTSLKGMERNAASFDRLSKASETTARQLAEARKKSEELRASFGPAKQRTDAQTAALKSQSDAVRQLSRAHNEEKAKLSSLRSSLMQHGILLKGGSTATDQITRRTQAYNRQLSEQQRRLAAVTRAQQQYQHAKETREKLEGGGVRMMATGAAIAAPVVGLITSYASFENSMKGVAKQVNGMRDDNGNRTAQFYEMQKAIKEASERLPMENGAKDYAALVEGGARMGAANGDDPWEKQKADLLAFANTAAMASTAFELPASELSESLGKIAGLYKIPTQEIEGLGDVLNYLDDNAKSKGSDIIDVLQRIGGDADKLDFRKAAAMASTFLTLGAAPEIAASSTHAMVRELSIATQQSDNFMAGLDALGLSADKIQKRMPVDAMGTILTVLEQVKTLPDYQQSSVLTQIFGKEFGGSAQKLANNLPELYRQLKLVNGEAAKGSMKRESDINLDSVDAKWMTTKAAMQNSFSSLGETLRGPAMEVMGYATKMIQRFRAWAEANPALVATLLKVAVAVGVALAVLGSLALAVASILLPMAAVRLSLSMLTGGRGFGGLLPSVGGMASKLKNLGPLLSSTGRSVKDWLPIFRSAGSAASNLGSSILTTGRNGIGMVSRMGSATGSALTTLFTSPRTALAALGNGLRSLATGGFGTLLSVGRTVLTVLGGGLSVLLSPIGLLVAALAGAALMIWRYWEPIKSFFSGFWSGLISAIAPVKQAFAPLAPIFDGIGNAISRVWNWFKQLFEPVNASAETLRECTEAGRAFGEIVGKAISGVVSVILKVAEGIGWLLKKLGAIPEAANAAKEVAGTMDAVAPQAKKPVVYVWDSKQKKMIAQEWKPSAPAIKAAGDNAPKPAAPKTTTPPPVVAPVPTAELSGPNLSKKDRKGKKENAGSVPGEMPQPAAIEKLGEIVFKKHPPVMPVIGSYAEPRIAAAHSQAQSLTSRLGNAVSGFASNVTGWPARSNLPGVPVPVTAAARPDPAMLDKGVGDIYLTINFNGAERHDAKEIARMVRDELRSAMRESETRKRSQLRDRE</sequence>
<dbReference type="EMBL" id="JAEOXF010000013">
    <property type="protein sequence ID" value="MBK4727178.1"/>
    <property type="molecule type" value="Genomic_DNA"/>
</dbReference>
<name>A0ACC5RRF6_ENTAG</name>